<evidence type="ECO:0000256" key="10">
    <source>
        <dbReference type="ARBA" id="ARBA00023319"/>
    </source>
</evidence>
<dbReference type="GO" id="GO:0009897">
    <property type="term" value="C:external side of plasma membrane"/>
    <property type="evidence" value="ECO:0007669"/>
    <property type="project" value="TreeGrafter"/>
</dbReference>
<evidence type="ECO:0000256" key="3">
    <source>
        <dbReference type="ARBA" id="ARBA00022692"/>
    </source>
</evidence>
<keyword evidence="10" id="KW-0393">Immunoglobulin domain</keyword>
<evidence type="ECO:0000256" key="4">
    <source>
        <dbReference type="ARBA" id="ARBA00022729"/>
    </source>
</evidence>
<evidence type="ECO:0000313" key="15">
    <source>
        <dbReference type="Proteomes" id="UP001142489"/>
    </source>
</evidence>
<dbReference type="SUPFAM" id="SSF48726">
    <property type="entry name" value="Immunoglobulin"/>
    <property type="match status" value="2"/>
</dbReference>
<dbReference type="InterPro" id="IPR036179">
    <property type="entry name" value="Ig-like_dom_sf"/>
</dbReference>
<dbReference type="PANTHER" id="PTHR25466">
    <property type="entry name" value="T-LYMPHOCYTE ACTIVATION ANTIGEN"/>
    <property type="match status" value="1"/>
</dbReference>
<dbReference type="OrthoDB" id="9048639at2759"/>
<dbReference type="InterPro" id="IPR053896">
    <property type="entry name" value="BTN3A2-like_Ig-C"/>
</dbReference>
<accession>A0A9Q0XIA5</accession>
<feature type="domain" description="Ig-like" evidence="13">
    <location>
        <begin position="143"/>
        <end position="226"/>
    </location>
</feature>
<keyword evidence="7" id="KW-1015">Disulfide bond</keyword>
<comment type="caution">
    <text evidence="14">The sequence shown here is derived from an EMBL/GenBank/DDBJ whole genome shotgun (WGS) entry which is preliminary data.</text>
</comment>
<evidence type="ECO:0000256" key="5">
    <source>
        <dbReference type="ARBA" id="ARBA00022989"/>
    </source>
</evidence>
<organism evidence="14 15">
    <name type="scientific">Phrynocephalus forsythii</name>
    <dbReference type="NCBI Taxonomy" id="171643"/>
    <lineage>
        <taxon>Eukaryota</taxon>
        <taxon>Metazoa</taxon>
        <taxon>Chordata</taxon>
        <taxon>Craniata</taxon>
        <taxon>Vertebrata</taxon>
        <taxon>Euteleostomi</taxon>
        <taxon>Lepidosauria</taxon>
        <taxon>Squamata</taxon>
        <taxon>Bifurcata</taxon>
        <taxon>Unidentata</taxon>
        <taxon>Episquamata</taxon>
        <taxon>Toxicofera</taxon>
        <taxon>Iguania</taxon>
        <taxon>Acrodonta</taxon>
        <taxon>Agamidae</taxon>
        <taxon>Agaminae</taxon>
        <taxon>Phrynocephalus</taxon>
    </lineage>
</organism>
<comment type="subcellular location">
    <subcellularLocation>
        <location evidence="1">Cell membrane</location>
        <topology evidence="1">Single-pass type I membrane protein</topology>
    </subcellularLocation>
</comment>
<dbReference type="GO" id="GO:0006955">
    <property type="term" value="P:immune response"/>
    <property type="evidence" value="ECO:0007669"/>
    <property type="project" value="TreeGrafter"/>
</dbReference>
<dbReference type="GO" id="GO:0071222">
    <property type="term" value="P:cellular response to lipopolysaccharide"/>
    <property type="evidence" value="ECO:0007669"/>
    <property type="project" value="TreeGrafter"/>
</dbReference>
<dbReference type="Gene3D" id="2.60.40.10">
    <property type="entry name" value="Immunoglobulins"/>
    <property type="match status" value="2"/>
</dbReference>
<dbReference type="GO" id="GO:0042130">
    <property type="term" value="P:negative regulation of T cell proliferation"/>
    <property type="evidence" value="ECO:0007669"/>
    <property type="project" value="TreeGrafter"/>
</dbReference>
<evidence type="ECO:0000313" key="14">
    <source>
        <dbReference type="EMBL" id="KAJ7316086.1"/>
    </source>
</evidence>
<keyword evidence="6 11" id="KW-0472">Membrane</keyword>
<evidence type="ECO:0000256" key="12">
    <source>
        <dbReference type="SAM" id="SignalP"/>
    </source>
</evidence>
<keyword evidence="3 11" id="KW-0812">Transmembrane</keyword>
<dbReference type="Pfam" id="PF22705">
    <property type="entry name" value="C2-set_3"/>
    <property type="match status" value="1"/>
</dbReference>
<evidence type="ECO:0000259" key="13">
    <source>
        <dbReference type="PROSITE" id="PS50835"/>
    </source>
</evidence>
<protein>
    <recommendedName>
        <fullName evidence="13">Ig-like domain-containing protein</fullName>
    </recommendedName>
</protein>
<proteinExistence type="predicted"/>
<dbReference type="AlphaFoldDB" id="A0A9Q0XIA5"/>
<dbReference type="GO" id="GO:0031295">
    <property type="term" value="P:T cell costimulation"/>
    <property type="evidence" value="ECO:0007669"/>
    <property type="project" value="TreeGrafter"/>
</dbReference>
<dbReference type="InterPro" id="IPR007110">
    <property type="entry name" value="Ig-like_dom"/>
</dbReference>
<dbReference type="Proteomes" id="UP001142489">
    <property type="component" value="Unassembled WGS sequence"/>
</dbReference>
<dbReference type="GO" id="GO:0042102">
    <property type="term" value="P:positive regulation of T cell proliferation"/>
    <property type="evidence" value="ECO:0007669"/>
    <property type="project" value="TreeGrafter"/>
</dbReference>
<gene>
    <name evidence="14" type="ORF">JRQ81_002248</name>
</gene>
<feature type="chain" id="PRO_5040132575" description="Ig-like domain-containing protein" evidence="12">
    <location>
        <begin position="23"/>
        <end position="274"/>
    </location>
</feature>
<evidence type="ECO:0000256" key="7">
    <source>
        <dbReference type="ARBA" id="ARBA00023157"/>
    </source>
</evidence>
<evidence type="ECO:0000256" key="2">
    <source>
        <dbReference type="ARBA" id="ARBA00022475"/>
    </source>
</evidence>
<dbReference type="PANTHER" id="PTHR25466:SF3">
    <property type="entry name" value="PROGRAMMED CELL DEATH 1 LIGAND 1"/>
    <property type="match status" value="1"/>
</dbReference>
<dbReference type="InterPro" id="IPR013783">
    <property type="entry name" value="Ig-like_fold"/>
</dbReference>
<evidence type="ECO:0000256" key="11">
    <source>
        <dbReference type="SAM" id="Phobius"/>
    </source>
</evidence>
<dbReference type="InterPro" id="IPR051713">
    <property type="entry name" value="T-cell_Activation_Regulation"/>
</dbReference>
<feature type="transmembrane region" description="Helical" evidence="11">
    <location>
        <begin position="238"/>
        <end position="261"/>
    </location>
</feature>
<evidence type="ECO:0000256" key="9">
    <source>
        <dbReference type="ARBA" id="ARBA00023180"/>
    </source>
</evidence>
<dbReference type="EMBL" id="JAPFRF010000011">
    <property type="protein sequence ID" value="KAJ7316086.1"/>
    <property type="molecule type" value="Genomic_DNA"/>
</dbReference>
<evidence type="ECO:0000256" key="8">
    <source>
        <dbReference type="ARBA" id="ARBA00023170"/>
    </source>
</evidence>
<reference evidence="14" key="1">
    <citation type="journal article" date="2023" name="DNA Res.">
        <title>Chromosome-level genome assembly of Phrynocephalus forsythii using third-generation DNA sequencing and Hi-C analysis.</title>
        <authorList>
            <person name="Qi Y."/>
            <person name="Zhao W."/>
            <person name="Zhao Y."/>
            <person name="Niu C."/>
            <person name="Cao S."/>
            <person name="Zhang Y."/>
        </authorList>
    </citation>
    <scope>NUCLEOTIDE SEQUENCE</scope>
    <source>
        <tissue evidence="14">Muscle</tissue>
    </source>
</reference>
<dbReference type="GO" id="GO:0007166">
    <property type="term" value="P:cell surface receptor signaling pathway"/>
    <property type="evidence" value="ECO:0007669"/>
    <property type="project" value="TreeGrafter"/>
</dbReference>
<keyword evidence="9" id="KW-0325">Glycoprotein</keyword>
<sequence>MAMFYIFPLVFLLLNASSGILAGSSSFLCESHVAERGKTASITCRSSLDIRNVTVQFCSDSVNIICPKKSEINTYRRKYTSDNGRISLTLNHSAILNINEVKLSDQRNYKFFLEVDNNHGFLTEFLTVVATYTNPHVERHNDTLICTATGGYPESHLYWFENDRTNLTDKSKFVSEQDADGLFSLKSTLSVDSSVREMIYCCTLNNTNSFHESQGSSCITFENTITGKAQLEKTSNSIPIPAIVLVPILVLGTFIILLFLYRKKKGAFLSTVQN</sequence>
<keyword evidence="15" id="KW-1185">Reference proteome</keyword>
<evidence type="ECO:0000256" key="6">
    <source>
        <dbReference type="ARBA" id="ARBA00023136"/>
    </source>
</evidence>
<dbReference type="PROSITE" id="PS50835">
    <property type="entry name" value="IG_LIKE"/>
    <property type="match status" value="1"/>
</dbReference>
<feature type="signal peptide" evidence="12">
    <location>
        <begin position="1"/>
        <end position="22"/>
    </location>
</feature>
<keyword evidence="2" id="KW-1003">Cell membrane</keyword>
<name>A0A9Q0XIA5_9SAUR</name>
<keyword evidence="5 11" id="KW-1133">Transmembrane helix</keyword>
<keyword evidence="4 12" id="KW-0732">Signal</keyword>
<evidence type="ECO:0000256" key="1">
    <source>
        <dbReference type="ARBA" id="ARBA00004251"/>
    </source>
</evidence>
<keyword evidence="8" id="KW-0675">Receptor</keyword>